<dbReference type="AlphaFoldDB" id="A0A125NUK0"/>
<dbReference type="EMBL" id="LMTR01000071">
    <property type="protein sequence ID" value="KWT66868.1"/>
    <property type="molecule type" value="Genomic_DNA"/>
</dbReference>
<comment type="caution">
    <text evidence="3">The sequence shown here is derived from an EMBL/GenBank/DDBJ whole genome shotgun (WGS) entry which is preliminary data.</text>
</comment>
<feature type="region of interest" description="Disordered" evidence="1">
    <location>
        <begin position="243"/>
        <end position="267"/>
    </location>
</feature>
<accession>A0A125NUK0</accession>
<evidence type="ECO:0000256" key="1">
    <source>
        <dbReference type="SAM" id="MobiDB-lite"/>
    </source>
</evidence>
<dbReference type="InterPro" id="IPR010642">
    <property type="entry name" value="Invasion_prot_B"/>
</dbReference>
<dbReference type="STRING" id="121290.APY04_2275"/>
<feature type="compositionally biased region" description="Low complexity" evidence="1">
    <location>
        <begin position="256"/>
        <end position="267"/>
    </location>
</feature>
<evidence type="ECO:0000256" key="2">
    <source>
        <dbReference type="SAM" id="SignalP"/>
    </source>
</evidence>
<organism evidence="3 4">
    <name type="scientific">Hyphomicrobium sulfonivorans</name>
    <dbReference type="NCBI Taxonomy" id="121290"/>
    <lineage>
        <taxon>Bacteria</taxon>
        <taxon>Pseudomonadati</taxon>
        <taxon>Pseudomonadota</taxon>
        <taxon>Alphaproteobacteria</taxon>
        <taxon>Hyphomicrobiales</taxon>
        <taxon>Hyphomicrobiaceae</taxon>
        <taxon>Hyphomicrobium</taxon>
    </lineage>
</organism>
<keyword evidence="4" id="KW-1185">Reference proteome</keyword>
<dbReference type="PATRIC" id="fig|121290.4.peg.2471"/>
<gene>
    <name evidence="3" type="ORF">APY04_2275</name>
</gene>
<evidence type="ECO:0000313" key="4">
    <source>
        <dbReference type="Proteomes" id="UP000059074"/>
    </source>
</evidence>
<reference evidence="3 4" key="1">
    <citation type="submission" date="2015-10" db="EMBL/GenBank/DDBJ databases">
        <title>Transcriptomic analysis of a linuron degrading triple-species bacterial consortium.</title>
        <authorList>
            <person name="Albers P."/>
        </authorList>
    </citation>
    <scope>NUCLEOTIDE SEQUENCE [LARGE SCALE GENOMIC DNA]</scope>
    <source>
        <strain evidence="3 4">WDL6</strain>
    </source>
</reference>
<dbReference type="Proteomes" id="UP000059074">
    <property type="component" value="Unassembled WGS sequence"/>
</dbReference>
<dbReference type="Pfam" id="PF06776">
    <property type="entry name" value="IalB"/>
    <property type="match status" value="1"/>
</dbReference>
<dbReference type="Gene3D" id="2.60.40.1880">
    <property type="entry name" value="Invasion associated locus B (IalB) protein"/>
    <property type="match status" value="1"/>
</dbReference>
<feature type="chain" id="PRO_5007178214" evidence="2">
    <location>
        <begin position="22"/>
        <end position="267"/>
    </location>
</feature>
<proteinExistence type="predicted"/>
<name>A0A125NUK0_HYPSL</name>
<keyword evidence="2" id="KW-0732">Signal</keyword>
<evidence type="ECO:0000313" key="3">
    <source>
        <dbReference type="EMBL" id="KWT66868.1"/>
    </source>
</evidence>
<feature type="signal peptide" evidence="2">
    <location>
        <begin position="1"/>
        <end position="21"/>
    </location>
</feature>
<dbReference type="InterPro" id="IPR038696">
    <property type="entry name" value="IalB_sf"/>
</dbReference>
<protein>
    <submittedName>
        <fullName evidence="3">Invasion protein B, involved in pathogenesis</fullName>
    </submittedName>
</protein>
<sequence>MAAVCAALGLAAMVSAVPALAQDAKKAAPAKAAPAAKAPAKGAAAAGDQKSSAWVKLCEKAPFNTKDKDGKEVKSEKNICLTHHERLDGNTGMVMVSAAIREVEGAPKKSMMVMVPLGMALPPGLRAAVYSKDQWDKAAKNEKIDENALKPISLTYSLCHAAGCTAEIEATPDLIEQMKKGGGIMVIAMNAGAQPIGFPVPLDGFTEAYAGKPIDNEEYAKARGQLMAQIRERQQAALEKYKAEQMRNLPPPPDGAPASAAAPAAKK</sequence>
<dbReference type="RefSeq" id="WP_245281918.1">
    <property type="nucleotide sequence ID" value="NZ_LMTR01000071.1"/>
</dbReference>